<dbReference type="AlphaFoldDB" id="A0A7S4P9R9"/>
<organism evidence="2">
    <name type="scientific">Paramoeba aestuarina</name>
    <dbReference type="NCBI Taxonomy" id="180227"/>
    <lineage>
        <taxon>Eukaryota</taxon>
        <taxon>Amoebozoa</taxon>
        <taxon>Discosea</taxon>
        <taxon>Flabellinia</taxon>
        <taxon>Dactylopodida</taxon>
        <taxon>Paramoebidae</taxon>
        <taxon>Paramoeba</taxon>
    </lineage>
</organism>
<accession>A0A7S4P9R9</accession>
<feature type="domain" description="F5/8 type C" evidence="1">
    <location>
        <begin position="169"/>
        <end position="275"/>
    </location>
</feature>
<proteinExistence type="predicted"/>
<dbReference type="SUPFAM" id="SSF49785">
    <property type="entry name" value="Galactose-binding domain-like"/>
    <property type="match status" value="1"/>
</dbReference>
<dbReference type="Pfam" id="PF00754">
    <property type="entry name" value="F5_F8_type_C"/>
    <property type="match status" value="1"/>
</dbReference>
<reference evidence="2" key="1">
    <citation type="submission" date="2021-01" db="EMBL/GenBank/DDBJ databases">
        <authorList>
            <person name="Corre E."/>
            <person name="Pelletier E."/>
            <person name="Niang G."/>
            <person name="Scheremetjew M."/>
            <person name="Finn R."/>
            <person name="Kale V."/>
            <person name="Holt S."/>
            <person name="Cochrane G."/>
            <person name="Meng A."/>
            <person name="Brown T."/>
            <person name="Cohen L."/>
        </authorList>
    </citation>
    <scope>NUCLEOTIDE SEQUENCE</scope>
    <source>
        <strain evidence="2">SoJaBio B1-5/56/2</strain>
    </source>
</reference>
<evidence type="ECO:0000259" key="1">
    <source>
        <dbReference type="Pfam" id="PF00754"/>
    </source>
</evidence>
<protein>
    <recommendedName>
        <fullName evidence="1">F5/8 type C domain-containing protein</fullName>
    </recommendedName>
</protein>
<dbReference type="Gene3D" id="2.60.120.260">
    <property type="entry name" value="Galactose-binding domain-like"/>
    <property type="match status" value="1"/>
</dbReference>
<dbReference type="InterPro" id="IPR008979">
    <property type="entry name" value="Galactose-bd-like_sf"/>
</dbReference>
<sequence length="284" mass="32003">MCSLDLNAYFSFVQDGLCLVVEITKDIKEGTLIHMTASEDSSIRVWQTVVKEVDLPTVTAQPGLDAGYLFEYLHDGKDEKEGVSLSLTKEGVSEIIFQVTENRSSRRPPTFFCFHLDEFGKEDKIVLLERAYVAMKKEIRDLKEALAQPQCYSLDGWTLSMSSKIEGASNTKEALLDRDVYRGAGTLCDQNQWIQATFPFAVEIKGVLLASPQGMPGGWSASHVNNRQFQYSNDGIVWSKLFTVSGVDDYVNRVRYFGYGVTARYYRLYCEGDSNVGTCMLKFF</sequence>
<evidence type="ECO:0000313" key="2">
    <source>
        <dbReference type="EMBL" id="CAE2328404.1"/>
    </source>
</evidence>
<gene>
    <name evidence="2" type="ORF">NAES01612_LOCUS21092</name>
</gene>
<name>A0A7S4P9R9_9EUKA</name>
<dbReference type="EMBL" id="HBKR01032058">
    <property type="protein sequence ID" value="CAE2328404.1"/>
    <property type="molecule type" value="Transcribed_RNA"/>
</dbReference>
<dbReference type="InterPro" id="IPR000421">
    <property type="entry name" value="FA58C"/>
</dbReference>